<evidence type="ECO:0000313" key="10">
    <source>
        <dbReference type="EMBL" id="CAG5150595.1"/>
    </source>
</evidence>
<feature type="compositionally biased region" description="Polar residues" evidence="7">
    <location>
        <begin position="985"/>
        <end position="996"/>
    </location>
</feature>
<evidence type="ECO:0000256" key="6">
    <source>
        <dbReference type="ARBA" id="ARBA00023136"/>
    </source>
</evidence>
<dbReference type="PROSITE" id="PS51384">
    <property type="entry name" value="FAD_FR"/>
    <property type="match status" value="1"/>
</dbReference>
<dbReference type="GO" id="GO:0015677">
    <property type="term" value="P:copper ion import"/>
    <property type="evidence" value="ECO:0007669"/>
    <property type="project" value="TreeGrafter"/>
</dbReference>
<dbReference type="PANTHER" id="PTHR32361">
    <property type="entry name" value="FERRIC/CUPRIC REDUCTASE TRANSMEMBRANE COMPONENT"/>
    <property type="match status" value="1"/>
</dbReference>
<dbReference type="OrthoDB" id="17725at2759"/>
<feature type="transmembrane region" description="Helical" evidence="8">
    <location>
        <begin position="276"/>
        <end position="295"/>
    </location>
</feature>
<dbReference type="EMBL" id="CAJRGZ010000015">
    <property type="protein sequence ID" value="CAG5150595.1"/>
    <property type="molecule type" value="Genomic_DNA"/>
</dbReference>
<dbReference type="InterPro" id="IPR013130">
    <property type="entry name" value="Fe3_Rdtase_TM_dom"/>
</dbReference>
<feature type="region of interest" description="Disordered" evidence="7">
    <location>
        <begin position="949"/>
        <end position="1066"/>
    </location>
</feature>
<feature type="transmembrane region" description="Helical" evidence="8">
    <location>
        <begin position="70"/>
        <end position="88"/>
    </location>
</feature>
<dbReference type="Pfam" id="PF01794">
    <property type="entry name" value="Ferric_reduct"/>
    <property type="match status" value="1"/>
</dbReference>
<evidence type="ECO:0000256" key="7">
    <source>
        <dbReference type="SAM" id="MobiDB-lite"/>
    </source>
</evidence>
<dbReference type="RefSeq" id="XP_043166252.1">
    <property type="nucleotide sequence ID" value="XM_043310317.1"/>
</dbReference>
<feature type="compositionally biased region" description="Polar residues" evidence="7">
    <location>
        <begin position="127"/>
        <end position="144"/>
    </location>
</feature>
<feature type="compositionally biased region" description="Low complexity" evidence="7">
    <location>
        <begin position="152"/>
        <end position="162"/>
    </location>
</feature>
<dbReference type="Pfam" id="PF08022">
    <property type="entry name" value="FAD_binding_8"/>
    <property type="match status" value="1"/>
</dbReference>
<reference evidence="10" key="1">
    <citation type="submission" date="2021-05" db="EMBL/GenBank/DDBJ databases">
        <authorList>
            <person name="Stam R."/>
        </authorList>
    </citation>
    <scope>NUCLEOTIDE SEQUENCE</scope>
    <source>
        <strain evidence="10">CS162</strain>
    </source>
</reference>
<keyword evidence="5" id="KW-0406">Ion transport</keyword>
<dbReference type="SUPFAM" id="SSF52343">
    <property type="entry name" value="Ferredoxin reductase-like, C-terminal NADP-linked domain"/>
    <property type="match status" value="1"/>
</dbReference>
<dbReference type="GO" id="GO:0000293">
    <property type="term" value="F:ferric-chelate reductase activity"/>
    <property type="evidence" value="ECO:0007669"/>
    <property type="project" value="TreeGrafter"/>
</dbReference>
<comment type="caution">
    <text evidence="10">The sequence shown here is derived from an EMBL/GenBank/DDBJ whole genome shotgun (WGS) entry which is preliminary data.</text>
</comment>
<dbReference type="GO" id="GO:0006826">
    <property type="term" value="P:iron ion transport"/>
    <property type="evidence" value="ECO:0007669"/>
    <property type="project" value="TreeGrafter"/>
</dbReference>
<dbReference type="GeneID" id="67014187"/>
<dbReference type="InterPro" id="IPR017927">
    <property type="entry name" value="FAD-bd_FR_type"/>
</dbReference>
<dbReference type="GO" id="GO:0005886">
    <property type="term" value="C:plasma membrane"/>
    <property type="evidence" value="ECO:0007669"/>
    <property type="project" value="TreeGrafter"/>
</dbReference>
<dbReference type="PANTHER" id="PTHR32361:SF28">
    <property type="entry name" value="FRP1P"/>
    <property type="match status" value="1"/>
</dbReference>
<evidence type="ECO:0000256" key="1">
    <source>
        <dbReference type="ARBA" id="ARBA00004141"/>
    </source>
</evidence>
<protein>
    <recommendedName>
        <fullName evidence="9">FAD-binding FR-type domain-containing protein</fullName>
    </recommendedName>
</protein>
<comment type="subcellular location">
    <subcellularLocation>
        <location evidence="1">Membrane</location>
        <topology evidence="1">Multi-pass membrane protein</topology>
    </subcellularLocation>
</comment>
<feature type="region of interest" description="Disordered" evidence="7">
    <location>
        <begin position="1359"/>
        <end position="1387"/>
    </location>
</feature>
<dbReference type="InterPro" id="IPR051410">
    <property type="entry name" value="Ferric/Cupric_Reductase"/>
</dbReference>
<organism evidence="10 11">
    <name type="scientific">Alternaria atra</name>
    <dbReference type="NCBI Taxonomy" id="119953"/>
    <lineage>
        <taxon>Eukaryota</taxon>
        <taxon>Fungi</taxon>
        <taxon>Dikarya</taxon>
        <taxon>Ascomycota</taxon>
        <taxon>Pezizomycotina</taxon>
        <taxon>Dothideomycetes</taxon>
        <taxon>Pleosporomycetidae</taxon>
        <taxon>Pleosporales</taxon>
        <taxon>Pleosporineae</taxon>
        <taxon>Pleosporaceae</taxon>
        <taxon>Alternaria</taxon>
        <taxon>Alternaria sect. Ulocladioides</taxon>
    </lineage>
</organism>
<evidence type="ECO:0000259" key="9">
    <source>
        <dbReference type="PROSITE" id="PS51384"/>
    </source>
</evidence>
<feature type="transmembrane region" description="Helical" evidence="8">
    <location>
        <begin position="196"/>
        <end position="218"/>
    </location>
</feature>
<evidence type="ECO:0000256" key="4">
    <source>
        <dbReference type="ARBA" id="ARBA00022989"/>
    </source>
</evidence>
<sequence length="1387" mass="154780">MDTTPPWLRDALRFALTATASTETPWFAHDYDALSAGGGGDLTNPDDPGKDPRFRKLVEAILFSRRFLNTYNLVLLAVLLVFTVWHWGEKVVLHRRKRLRVGTVTRNDTAKRDNRITYEEDEVWSSSSSTIEGNATPPDNTAAKNINDADESSPLLPPSQRSRPQRKRLGVWRPYYILKSSLQYQPPRIPIVNKTLPTNAVSLLVLAWIGLNIFYNLYRMPLSFMYLFVFADRCGIIFITNLPLLYLLAAKNQPIKFLTGYSYESLNIFHRRVGELVCLEAFLHFLGMVAVWYGLLRHLGFTLARFLFNRVVLLGLAALIAYEVIYFTSLGSFRRRWYEIFLGLHIVLQVAGLVFLWFHHHTSRPYVGVSLAIFLIDRVVYRMWLKSSTHPATLTILADDETLLLSANWQVDTNTKKTGVLAKNMIQGWKPNEHIFISVPSLSRKHAIQSHPFTIFSAAPTTTPSTQNGQDGKHAWFSLLIRPQAASGFTHSLLNHARTSSHHPTQQLRIRLDGPYGSSHALDVLESSSTAILIAGGSGIAVAYPLLYALLQSSPNDDPETTLKSPRKVRLLWITHSPDHRLWIPGDKLKELEDWGLDVLIPPPTSLAGRPDAGGIISEWVEEEKGRSGVVVSGPDGQKFVQIRARWETIRSGEDEVATMVGWREKPTAHQPVSGEPQENGGSKFRRKLSYGLAFISNPLSQLKTTPGRHQVNVPSLAVTKPSTTDIVTTNPMCETLPSPVLLSTPPRRSNDASEKPATVPLTRILAKSADVTTTPQPLPRSRTLSFIPLPVRTEPSSFAADVEGAVKSHSLAAIPQLKPDVVPSKIPTPSPPSLERRRSSPRQHVHQHISYRASQQIKHIATAHALVAANNGSPVKHPYQMRSRTTPNLVKASNPSQPARFVAPRRPGPRNSPVCPRAQKTVLQENIPTDMRITHRRSQIQERTLKRESLAVPGTLKNRRSFGPGTPLPQSRRPSFATPPTARNRMSSQFAQKTPVTVKRIQSEEQTRTHAHVSPEASKVTVVQSHDMDPPISVPETVRAAKPALPRSNTDRDLQRKTLGTPNGLGGVWRSSRALAVTTHEVSKLPLSRTFHDFGTQWKVTPPVPRIPEQYRIASLSNLTQPVRMDQENIIQSRHDRVISDANSCESIPEETEEEGMGYTPKHTSYQPGGWLTSSLQSSGSSVSHAAFALVPTTTPETTESGSDSSSKRPWSVMDQEVLDVADIEIFQVKDYMPPLYWAGRFQSRYDQWHTDAMEAELNPNYQPSGPLGECKLNQDKLAACLIQGQLRDLCTSDQAADSLWEFEYKYRKDHKLLGNPFDIPSTPFRKQDDDATSAGTGVFGRAMRKLTPRKASLVNLMKGKGWNKSDEAKSGDVSERNQETSSDYS</sequence>
<feature type="compositionally biased region" description="Basic and acidic residues" evidence="7">
    <location>
        <begin position="1365"/>
        <end position="1380"/>
    </location>
</feature>
<feature type="domain" description="FAD-binding FR-type" evidence="9">
    <location>
        <begin position="372"/>
        <end position="522"/>
    </location>
</feature>
<keyword evidence="3 8" id="KW-0812">Transmembrane</keyword>
<dbReference type="CDD" id="cd06186">
    <property type="entry name" value="NOX_Duox_like_FAD_NADP"/>
    <property type="match status" value="1"/>
</dbReference>
<dbReference type="SFLD" id="SFLDG01168">
    <property type="entry name" value="Ferric_reductase_subgroup_(FRE"/>
    <property type="match status" value="1"/>
</dbReference>
<feature type="transmembrane region" description="Helical" evidence="8">
    <location>
        <begin position="307"/>
        <end position="328"/>
    </location>
</feature>
<dbReference type="SFLD" id="SFLDS00052">
    <property type="entry name" value="Ferric_Reductase_Domain"/>
    <property type="match status" value="1"/>
</dbReference>
<proteinExistence type="predicted"/>
<evidence type="ECO:0000256" key="3">
    <source>
        <dbReference type="ARBA" id="ARBA00022692"/>
    </source>
</evidence>
<dbReference type="InterPro" id="IPR013112">
    <property type="entry name" value="FAD-bd_8"/>
</dbReference>
<feature type="region of interest" description="Disordered" evidence="7">
    <location>
        <begin position="738"/>
        <end position="758"/>
    </location>
</feature>
<evidence type="ECO:0000256" key="2">
    <source>
        <dbReference type="ARBA" id="ARBA00022448"/>
    </source>
</evidence>
<dbReference type="GO" id="GO:0006879">
    <property type="term" value="P:intracellular iron ion homeostasis"/>
    <property type="evidence" value="ECO:0007669"/>
    <property type="project" value="TreeGrafter"/>
</dbReference>
<feature type="transmembrane region" description="Helical" evidence="8">
    <location>
        <begin position="224"/>
        <end position="248"/>
    </location>
</feature>
<dbReference type="Gene3D" id="3.40.50.80">
    <property type="entry name" value="Nucleotide-binding domain of ferredoxin-NADP reductase (FNR) module"/>
    <property type="match status" value="1"/>
</dbReference>
<evidence type="ECO:0000256" key="8">
    <source>
        <dbReference type="SAM" id="Phobius"/>
    </source>
</evidence>
<keyword evidence="2" id="KW-0813">Transport</keyword>
<dbReference type="Proteomes" id="UP000676310">
    <property type="component" value="Unassembled WGS sequence"/>
</dbReference>
<evidence type="ECO:0000256" key="5">
    <source>
        <dbReference type="ARBA" id="ARBA00023065"/>
    </source>
</evidence>
<keyword evidence="11" id="KW-1185">Reference proteome</keyword>
<dbReference type="InterPro" id="IPR039261">
    <property type="entry name" value="FNR_nucleotide-bd"/>
</dbReference>
<feature type="transmembrane region" description="Helical" evidence="8">
    <location>
        <begin position="340"/>
        <end position="358"/>
    </location>
</feature>
<gene>
    <name evidence="10" type="ORF">ALTATR162_LOCUS2711</name>
</gene>
<keyword evidence="6 8" id="KW-0472">Membrane</keyword>
<feature type="region of interest" description="Disordered" evidence="7">
    <location>
        <begin position="821"/>
        <end position="842"/>
    </location>
</feature>
<evidence type="ECO:0000313" key="11">
    <source>
        <dbReference type="Proteomes" id="UP000676310"/>
    </source>
</evidence>
<feature type="region of interest" description="Disordered" evidence="7">
    <location>
        <begin position="127"/>
        <end position="165"/>
    </location>
</feature>
<name>A0A8J2HXF7_9PLEO</name>
<accession>A0A8J2HXF7</accession>
<keyword evidence="4 8" id="KW-1133">Transmembrane helix</keyword>
<feature type="compositionally biased region" description="Polar residues" evidence="7">
    <location>
        <begin position="887"/>
        <end position="898"/>
    </location>
</feature>
<feature type="compositionally biased region" description="Low complexity" evidence="7">
    <location>
        <begin position="738"/>
        <end position="748"/>
    </location>
</feature>
<feature type="region of interest" description="Disordered" evidence="7">
    <location>
        <begin position="887"/>
        <end position="917"/>
    </location>
</feature>